<feature type="transmembrane region" description="Helical" evidence="1">
    <location>
        <begin position="111"/>
        <end position="134"/>
    </location>
</feature>
<proteinExistence type="predicted"/>
<feature type="transmembrane region" description="Helical" evidence="1">
    <location>
        <begin position="190"/>
        <end position="213"/>
    </location>
</feature>
<dbReference type="Proteomes" id="UP000886891">
    <property type="component" value="Unassembled WGS sequence"/>
</dbReference>
<keyword evidence="1" id="KW-1133">Transmembrane helix</keyword>
<dbReference type="Pfam" id="PF16481">
    <property type="entry name" value="DUF5058"/>
    <property type="match status" value="1"/>
</dbReference>
<feature type="transmembrane region" description="Helical" evidence="1">
    <location>
        <begin position="52"/>
        <end position="80"/>
    </location>
</feature>
<name>A0A9D1SWS8_9FIRM</name>
<sequence>MQKDFTIVFIVGGIIAAVIIAMSTVFLIKGIRRAKEIGLSRQKIKTAITSSAIFSIVPSIPIVIGVGVMMPFLGLAIPWIRLTVIGALQYEIMAMQQAVGDAAAGEMTSQMVATALVIMTISIISGPLFNVFVYRKYKNKLEDLQKNNKKLLDTITGSLLGGLLAGLASYIIGGAIFANRISAGDGVTSVANGYVTLLTLAISAAIMILCGVLMKAFKWKWLENYALPLTMLGAMASAYGLALVF</sequence>
<feature type="transmembrane region" description="Helical" evidence="1">
    <location>
        <begin position="225"/>
        <end position="244"/>
    </location>
</feature>
<dbReference type="InterPro" id="IPR032479">
    <property type="entry name" value="DUF5058"/>
</dbReference>
<reference evidence="2" key="2">
    <citation type="journal article" date="2021" name="PeerJ">
        <title>Extensive microbial diversity within the chicken gut microbiome revealed by metagenomics and culture.</title>
        <authorList>
            <person name="Gilroy R."/>
            <person name="Ravi A."/>
            <person name="Getino M."/>
            <person name="Pursley I."/>
            <person name="Horton D.L."/>
            <person name="Alikhan N.F."/>
            <person name="Baker D."/>
            <person name="Gharbi K."/>
            <person name="Hall N."/>
            <person name="Watson M."/>
            <person name="Adriaenssens E.M."/>
            <person name="Foster-Nyarko E."/>
            <person name="Jarju S."/>
            <person name="Secka A."/>
            <person name="Antonio M."/>
            <person name="Oren A."/>
            <person name="Chaudhuri R.R."/>
            <person name="La Ragione R."/>
            <person name="Hildebrand F."/>
            <person name="Pallen M.J."/>
        </authorList>
    </citation>
    <scope>NUCLEOTIDE SEQUENCE</scope>
    <source>
        <strain evidence="2">23406</strain>
    </source>
</reference>
<keyword evidence="1" id="KW-0472">Membrane</keyword>
<reference evidence="2" key="1">
    <citation type="submission" date="2020-10" db="EMBL/GenBank/DDBJ databases">
        <authorList>
            <person name="Gilroy R."/>
        </authorList>
    </citation>
    <scope>NUCLEOTIDE SEQUENCE</scope>
    <source>
        <strain evidence="2">23406</strain>
    </source>
</reference>
<feature type="transmembrane region" description="Helical" evidence="1">
    <location>
        <begin position="6"/>
        <end position="31"/>
    </location>
</feature>
<accession>A0A9D1SWS8</accession>
<evidence type="ECO:0000256" key="1">
    <source>
        <dbReference type="SAM" id="Phobius"/>
    </source>
</evidence>
<organism evidence="2 3">
    <name type="scientific">Candidatus Stercoripulliclostridium merdipullorum</name>
    <dbReference type="NCBI Taxonomy" id="2840952"/>
    <lineage>
        <taxon>Bacteria</taxon>
        <taxon>Bacillati</taxon>
        <taxon>Bacillota</taxon>
        <taxon>Clostridia</taxon>
        <taxon>Eubacteriales</taxon>
        <taxon>Candidatus Stercoripulliclostridium</taxon>
    </lineage>
</organism>
<evidence type="ECO:0000313" key="2">
    <source>
        <dbReference type="EMBL" id="HIU99589.1"/>
    </source>
</evidence>
<keyword evidence="1" id="KW-0812">Transmembrane</keyword>
<feature type="transmembrane region" description="Helical" evidence="1">
    <location>
        <begin position="155"/>
        <end position="178"/>
    </location>
</feature>
<evidence type="ECO:0000313" key="3">
    <source>
        <dbReference type="Proteomes" id="UP000886891"/>
    </source>
</evidence>
<gene>
    <name evidence="2" type="ORF">IAB14_00560</name>
</gene>
<protein>
    <submittedName>
        <fullName evidence="2">DUF5058 family protein</fullName>
    </submittedName>
</protein>
<dbReference type="AlphaFoldDB" id="A0A9D1SWS8"/>
<dbReference type="EMBL" id="DVOH01000007">
    <property type="protein sequence ID" value="HIU99589.1"/>
    <property type="molecule type" value="Genomic_DNA"/>
</dbReference>
<comment type="caution">
    <text evidence="2">The sequence shown here is derived from an EMBL/GenBank/DDBJ whole genome shotgun (WGS) entry which is preliminary data.</text>
</comment>